<accession>A0A1F7RQK9</accession>
<evidence type="ECO:0000313" key="2">
    <source>
        <dbReference type="EMBL" id="OGL43167.1"/>
    </source>
</evidence>
<organism evidence="2 3">
    <name type="scientific">Candidatus Schekmanbacteria bacterium RBG_16_38_10</name>
    <dbReference type="NCBI Taxonomy" id="1817879"/>
    <lineage>
        <taxon>Bacteria</taxon>
        <taxon>Candidatus Schekmaniibacteriota</taxon>
    </lineage>
</organism>
<dbReference type="Proteomes" id="UP000178797">
    <property type="component" value="Unassembled WGS sequence"/>
</dbReference>
<dbReference type="EMBL" id="MGDE01000237">
    <property type="protein sequence ID" value="OGL43167.1"/>
    <property type="molecule type" value="Genomic_DNA"/>
</dbReference>
<dbReference type="AlphaFoldDB" id="A0A1F7RQK9"/>
<reference evidence="2 3" key="1">
    <citation type="journal article" date="2016" name="Nat. Commun.">
        <title>Thousands of microbial genomes shed light on interconnected biogeochemical processes in an aquifer system.</title>
        <authorList>
            <person name="Anantharaman K."/>
            <person name="Brown C.T."/>
            <person name="Hug L.A."/>
            <person name="Sharon I."/>
            <person name="Castelle C.J."/>
            <person name="Probst A.J."/>
            <person name="Thomas B.C."/>
            <person name="Singh A."/>
            <person name="Wilkins M.J."/>
            <person name="Karaoz U."/>
            <person name="Brodie E.L."/>
            <person name="Williams K.H."/>
            <person name="Hubbard S.S."/>
            <person name="Banfield J.F."/>
        </authorList>
    </citation>
    <scope>NUCLEOTIDE SEQUENCE [LARGE SCALE GENOMIC DNA]</scope>
</reference>
<evidence type="ECO:0000313" key="3">
    <source>
        <dbReference type="Proteomes" id="UP000178797"/>
    </source>
</evidence>
<dbReference type="NCBIfam" id="TIGR02595">
    <property type="entry name" value="PEP_CTERM"/>
    <property type="match status" value="1"/>
</dbReference>
<evidence type="ECO:0000259" key="1">
    <source>
        <dbReference type="Pfam" id="PF07589"/>
    </source>
</evidence>
<name>A0A1F7RQK9_9BACT</name>
<gene>
    <name evidence="2" type="ORF">A2W05_03200</name>
</gene>
<protein>
    <recommendedName>
        <fullName evidence="1">Ice-binding protein C-terminal domain-containing protein</fullName>
    </recommendedName>
</protein>
<dbReference type="Pfam" id="PF07589">
    <property type="entry name" value="PEP-CTERM"/>
    <property type="match status" value="1"/>
</dbReference>
<proteinExistence type="predicted"/>
<feature type="domain" description="Ice-binding protein C-terminal" evidence="1">
    <location>
        <begin position="241"/>
        <end position="264"/>
    </location>
</feature>
<comment type="caution">
    <text evidence="2">The sequence shown here is derived from an EMBL/GenBank/DDBJ whole genome shotgun (WGS) entry which is preliminary data.</text>
</comment>
<sequence>MIRFGLKINHLIFILSLLVIIVAPNSNSAYGMAISANEAIMKWDSLTITLDPSLKLEWHRNGKASKSSTYLFSQFIYVEDYDYIESDEWSNTSALVTVNNTNGYAQGDAYTNISTLFASTKTFSNQQKWYWVRAEAQYVGGFFIASGSGNMEITLNYNFGQELEATRDSEYAEGSIQASLSLWTGNGFDTDTDYIENIIYGNNYLTDIHSDALTVSTTFRNGGWGFLSAYVMTMSAVGPAPVPEPSTMLLVGSGLAGLVGIRKKFKT</sequence>
<dbReference type="InterPro" id="IPR013424">
    <property type="entry name" value="Ice-binding_C"/>
</dbReference>